<proteinExistence type="predicted"/>
<dbReference type="EMBL" id="JZSH01000092">
    <property type="protein sequence ID" value="KJF77908.1"/>
    <property type="molecule type" value="Genomic_DNA"/>
</dbReference>
<dbReference type="Proteomes" id="UP000032582">
    <property type="component" value="Unassembled WGS sequence"/>
</dbReference>
<name>A0A0D8LAX9_MORMO</name>
<comment type="caution">
    <text evidence="1">The sequence shown here is derived from an EMBL/GenBank/DDBJ whole genome shotgun (WGS) entry which is preliminary data.</text>
</comment>
<dbReference type="AlphaFoldDB" id="A0A0D8LAX9"/>
<gene>
    <name evidence="1" type="ORF">UA45_09610</name>
</gene>
<evidence type="ECO:0000313" key="1">
    <source>
        <dbReference type="EMBL" id="KJF77908.1"/>
    </source>
</evidence>
<organism evidence="1 2">
    <name type="scientific">Morganella morganii</name>
    <name type="common">Proteus morganii</name>
    <dbReference type="NCBI Taxonomy" id="582"/>
    <lineage>
        <taxon>Bacteria</taxon>
        <taxon>Pseudomonadati</taxon>
        <taxon>Pseudomonadota</taxon>
        <taxon>Gammaproteobacteria</taxon>
        <taxon>Enterobacterales</taxon>
        <taxon>Morganellaceae</taxon>
        <taxon>Morganella</taxon>
    </lineage>
</organism>
<dbReference type="PATRIC" id="fig|582.24.peg.3009"/>
<reference evidence="1 2" key="1">
    <citation type="submission" date="2015-02" db="EMBL/GenBank/DDBJ databases">
        <title>Whole genome shotgun sequencing of cultured foodborne pathogen.</title>
        <authorList>
            <person name="Timme R."/>
            <person name="Allard M.W."/>
            <person name="Strain E."/>
            <person name="Evans P.S."/>
            <person name="Brown E."/>
        </authorList>
    </citation>
    <scope>NUCLEOTIDE SEQUENCE [LARGE SCALE GENOMIC DNA]</scope>
    <source>
        <strain evidence="1 2">GCSL-TSO-24</strain>
    </source>
</reference>
<sequence length="150" mass="16267">MMNNRKPQAVDGSIVQCGCPYGTNTVIAATSPAEYQGFGSVVSQGISAVTSGMSAAMRNVASWQEHIPPQYINNAPQDNERILHIGFFFDGVGRNAEQDAPQGRLSNIARLFRAYPTEDDDTETKSCRAHYIPGIGTPFDETAAEKSRVL</sequence>
<protein>
    <submittedName>
        <fullName evidence="1">Uncharacterized protein</fullName>
    </submittedName>
</protein>
<evidence type="ECO:0000313" key="2">
    <source>
        <dbReference type="Proteomes" id="UP000032582"/>
    </source>
</evidence>
<accession>A0A0D8LAX9</accession>